<sequence>MHTVVDGTPLPTVSCKRPKLETLEFFPMNTEEKYTLIDAVRFYPELWDHRHPNFKDTTKRSQAWNFVILEMQESHGKDFKEEVLARSFKNLKDTYRRKMKEVNDLNRKATGSEASENVEKIKAWPFFGCMSFLDVILDQGPRFSSVCKTEEDVSVDFFRPRYSSACRTEEDVNVDFFRPCFSSECKTEEDAIVDFEESLSTSASSSRSRTPQSGDGSGGPERARKLPPRSRPGRNIDAIASAIKSLKDSHEKMDPTKISGMKLAMTLSEMREKKPMEYAKWTIKTDEFMLEMTRALHDC</sequence>
<evidence type="ECO:0000313" key="3">
    <source>
        <dbReference type="EMBL" id="VDL71355.1"/>
    </source>
</evidence>
<accession>A0A0N4XXN1</accession>
<evidence type="ECO:0000256" key="1">
    <source>
        <dbReference type="SAM" id="MobiDB-lite"/>
    </source>
</evidence>
<dbReference type="AlphaFoldDB" id="A0A0N4XXN1"/>
<dbReference type="SMART" id="SM00595">
    <property type="entry name" value="MADF"/>
    <property type="match status" value="1"/>
</dbReference>
<proteinExistence type="predicted"/>
<dbReference type="WBParaSite" id="NBR_0000776501-mRNA-1">
    <property type="protein sequence ID" value="NBR_0000776501-mRNA-1"/>
    <property type="gene ID" value="NBR_0000776501"/>
</dbReference>
<protein>
    <submittedName>
        <fullName evidence="5">MADF domain-containing protein</fullName>
    </submittedName>
</protein>
<dbReference type="InterPro" id="IPR006578">
    <property type="entry name" value="MADF-dom"/>
</dbReference>
<keyword evidence="4" id="KW-1185">Reference proteome</keyword>
<reference evidence="5" key="1">
    <citation type="submission" date="2017-02" db="UniProtKB">
        <authorList>
            <consortium name="WormBaseParasite"/>
        </authorList>
    </citation>
    <scope>IDENTIFICATION</scope>
</reference>
<evidence type="ECO:0000313" key="4">
    <source>
        <dbReference type="Proteomes" id="UP000271162"/>
    </source>
</evidence>
<dbReference type="PANTHER" id="PTHR12243:SF67">
    <property type="entry name" value="COREPRESSOR OF PANGOLIN, ISOFORM A-RELATED"/>
    <property type="match status" value="1"/>
</dbReference>
<organism evidence="5">
    <name type="scientific">Nippostrongylus brasiliensis</name>
    <name type="common">Rat hookworm</name>
    <dbReference type="NCBI Taxonomy" id="27835"/>
    <lineage>
        <taxon>Eukaryota</taxon>
        <taxon>Metazoa</taxon>
        <taxon>Ecdysozoa</taxon>
        <taxon>Nematoda</taxon>
        <taxon>Chromadorea</taxon>
        <taxon>Rhabditida</taxon>
        <taxon>Rhabditina</taxon>
        <taxon>Rhabditomorpha</taxon>
        <taxon>Strongyloidea</taxon>
        <taxon>Heligmosomidae</taxon>
        <taxon>Nippostrongylus</taxon>
    </lineage>
</organism>
<feature type="domain" description="MADF" evidence="2">
    <location>
        <begin position="35"/>
        <end position="138"/>
    </location>
</feature>
<dbReference type="EMBL" id="UYSL01019925">
    <property type="protein sequence ID" value="VDL71355.1"/>
    <property type="molecule type" value="Genomic_DNA"/>
</dbReference>
<dbReference type="Pfam" id="PF10545">
    <property type="entry name" value="MADF_DNA_bdg"/>
    <property type="match status" value="1"/>
</dbReference>
<dbReference type="PANTHER" id="PTHR12243">
    <property type="entry name" value="MADF DOMAIN TRANSCRIPTION FACTOR"/>
    <property type="match status" value="1"/>
</dbReference>
<gene>
    <name evidence="3" type="ORF">NBR_LOCUS7766</name>
</gene>
<feature type="compositionally biased region" description="Low complexity" evidence="1">
    <location>
        <begin position="198"/>
        <end position="213"/>
    </location>
</feature>
<evidence type="ECO:0000313" key="5">
    <source>
        <dbReference type="WBParaSite" id="NBR_0000776501-mRNA-1"/>
    </source>
</evidence>
<reference evidence="3 4" key="2">
    <citation type="submission" date="2018-11" db="EMBL/GenBank/DDBJ databases">
        <authorList>
            <consortium name="Pathogen Informatics"/>
        </authorList>
    </citation>
    <scope>NUCLEOTIDE SEQUENCE [LARGE SCALE GENOMIC DNA]</scope>
</reference>
<name>A0A0N4XXN1_NIPBR</name>
<dbReference type="InterPro" id="IPR039353">
    <property type="entry name" value="TF_Adf1"/>
</dbReference>
<evidence type="ECO:0000259" key="2">
    <source>
        <dbReference type="PROSITE" id="PS51029"/>
    </source>
</evidence>
<dbReference type="OrthoDB" id="427030at2759"/>
<feature type="region of interest" description="Disordered" evidence="1">
    <location>
        <begin position="197"/>
        <end position="235"/>
    </location>
</feature>
<dbReference type="Proteomes" id="UP000271162">
    <property type="component" value="Unassembled WGS sequence"/>
</dbReference>
<dbReference type="PROSITE" id="PS51029">
    <property type="entry name" value="MADF"/>
    <property type="match status" value="1"/>
</dbReference>